<evidence type="ECO:0000313" key="1">
    <source>
        <dbReference type="EMBL" id="GAU13744.1"/>
    </source>
</evidence>
<protein>
    <recommendedName>
        <fullName evidence="3">Reverse transcriptase zinc-binding domain-containing protein</fullName>
    </recommendedName>
</protein>
<name>A0A2Z6LHI7_TRISU</name>
<sequence>MNHVLRWNSQQRAGCRWRIGNGNNISLWNESWLSDATTLEPVNINDLSHADFCVSDIMKNDIKEWDTHLISLIFDPITAARILNTPLYPPVTEDRRLWSGERNGDYSVRSAYRSGIQFEMLLLHQFQTNNLVQRVFGETVSWTCQM</sequence>
<proteinExistence type="predicted"/>
<organism evidence="1 2">
    <name type="scientific">Trifolium subterraneum</name>
    <name type="common">Subterranean clover</name>
    <dbReference type="NCBI Taxonomy" id="3900"/>
    <lineage>
        <taxon>Eukaryota</taxon>
        <taxon>Viridiplantae</taxon>
        <taxon>Streptophyta</taxon>
        <taxon>Embryophyta</taxon>
        <taxon>Tracheophyta</taxon>
        <taxon>Spermatophyta</taxon>
        <taxon>Magnoliopsida</taxon>
        <taxon>eudicotyledons</taxon>
        <taxon>Gunneridae</taxon>
        <taxon>Pentapetalae</taxon>
        <taxon>rosids</taxon>
        <taxon>fabids</taxon>
        <taxon>Fabales</taxon>
        <taxon>Fabaceae</taxon>
        <taxon>Papilionoideae</taxon>
        <taxon>50 kb inversion clade</taxon>
        <taxon>NPAAA clade</taxon>
        <taxon>Hologalegina</taxon>
        <taxon>IRL clade</taxon>
        <taxon>Trifolieae</taxon>
        <taxon>Trifolium</taxon>
    </lineage>
</organism>
<reference evidence="2" key="1">
    <citation type="journal article" date="2017" name="Front. Plant Sci.">
        <title>Climate Clever Clovers: New Paradigm to Reduce the Environmental Footprint of Ruminants by Breeding Low Methanogenic Forages Utilizing Haplotype Variation.</title>
        <authorList>
            <person name="Kaur P."/>
            <person name="Appels R."/>
            <person name="Bayer P.E."/>
            <person name="Keeble-Gagnere G."/>
            <person name="Wang J."/>
            <person name="Hirakawa H."/>
            <person name="Shirasawa K."/>
            <person name="Vercoe P."/>
            <person name="Stefanova K."/>
            <person name="Durmic Z."/>
            <person name="Nichols P."/>
            <person name="Revell C."/>
            <person name="Isobe S.N."/>
            <person name="Edwards D."/>
            <person name="Erskine W."/>
        </authorList>
    </citation>
    <scope>NUCLEOTIDE SEQUENCE [LARGE SCALE GENOMIC DNA]</scope>
    <source>
        <strain evidence="2">cv. Daliak</strain>
    </source>
</reference>
<dbReference type="Proteomes" id="UP000242715">
    <property type="component" value="Unassembled WGS sequence"/>
</dbReference>
<evidence type="ECO:0000313" key="2">
    <source>
        <dbReference type="Proteomes" id="UP000242715"/>
    </source>
</evidence>
<dbReference type="AlphaFoldDB" id="A0A2Z6LHI7"/>
<evidence type="ECO:0008006" key="3">
    <source>
        <dbReference type="Google" id="ProtNLM"/>
    </source>
</evidence>
<dbReference type="EMBL" id="DF973140">
    <property type="protein sequence ID" value="GAU13744.1"/>
    <property type="molecule type" value="Genomic_DNA"/>
</dbReference>
<gene>
    <name evidence="1" type="ORF">TSUD_82530</name>
</gene>
<accession>A0A2Z6LHI7</accession>
<keyword evidence="2" id="KW-1185">Reference proteome</keyword>
<dbReference type="OrthoDB" id="1412470at2759"/>